<dbReference type="Pfam" id="PF02518">
    <property type="entry name" value="HATPase_c"/>
    <property type="match status" value="1"/>
</dbReference>
<evidence type="ECO:0000313" key="14">
    <source>
        <dbReference type="EMBL" id="MFD1373998.1"/>
    </source>
</evidence>
<dbReference type="Gene3D" id="1.10.287.130">
    <property type="match status" value="1"/>
</dbReference>
<dbReference type="Gene3D" id="6.10.340.10">
    <property type="match status" value="1"/>
</dbReference>
<dbReference type="PRINTS" id="PR00344">
    <property type="entry name" value="BCTRLSENSOR"/>
</dbReference>
<comment type="caution">
    <text evidence="14">The sequence shown here is derived from an EMBL/GenBank/DDBJ whole genome shotgun (WGS) entry which is preliminary data.</text>
</comment>
<dbReference type="InterPro" id="IPR036890">
    <property type="entry name" value="HATPase_C_sf"/>
</dbReference>
<reference evidence="15" key="1">
    <citation type="journal article" date="2019" name="Int. J. Syst. Evol. Microbiol.">
        <title>The Global Catalogue of Microorganisms (GCM) 10K type strain sequencing project: providing services to taxonomists for standard genome sequencing and annotation.</title>
        <authorList>
            <consortium name="The Broad Institute Genomics Platform"/>
            <consortium name="The Broad Institute Genome Sequencing Center for Infectious Disease"/>
            <person name="Wu L."/>
            <person name="Ma J."/>
        </authorList>
    </citation>
    <scope>NUCLEOTIDE SEQUENCE [LARGE SCALE GENOMIC DNA]</scope>
    <source>
        <strain evidence="15">CCM 7526</strain>
    </source>
</reference>
<protein>
    <recommendedName>
        <fullName evidence="3">histidine kinase</fullName>
        <ecNumber evidence="3">2.7.13.3</ecNumber>
    </recommendedName>
</protein>
<dbReference type="InterPro" id="IPR036097">
    <property type="entry name" value="HisK_dim/P_sf"/>
</dbReference>
<keyword evidence="6 11" id="KW-0812">Transmembrane</keyword>
<evidence type="ECO:0000256" key="9">
    <source>
        <dbReference type="ARBA" id="ARBA00023012"/>
    </source>
</evidence>
<dbReference type="EC" id="2.7.13.3" evidence="3"/>
<evidence type="ECO:0000259" key="13">
    <source>
        <dbReference type="PROSITE" id="PS50885"/>
    </source>
</evidence>
<name>A0ABW4AUY1_9ACTN</name>
<evidence type="ECO:0000256" key="11">
    <source>
        <dbReference type="SAM" id="Phobius"/>
    </source>
</evidence>
<comment type="subcellular location">
    <subcellularLocation>
        <location evidence="2">Cell membrane</location>
    </subcellularLocation>
</comment>
<dbReference type="Proteomes" id="UP001597183">
    <property type="component" value="Unassembled WGS sequence"/>
</dbReference>
<comment type="catalytic activity">
    <reaction evidence="1">
        <text>ATP + protein L-histidine = ADP + protein N-phospho-L-histidine.</text>
        <dbReference type="EC" id="2.7.13.3"/>
    </reaction>
</comment>
<dbReference type="SUPFAM" id="SSF158472">
    <property type="entry name" value="HAMP domain-like"/>
    <property type="match status" value="1"/>
</dbReference>
<feature type="domain" description="Histidine kinase" evidence="12">
    <location>
        <begin position="236"/>
        <end position="448"/>
    </location>
</feature>
<dbReference type="CDD" id="cd00082">
    <property type="entry name" value="HisKA"/>
    <property type="match status" value="1"/>
</dbReference>
<dbReference type="SUPFAM" id="SSF47384">
    <property type="entry name" value="Homodimeric domain of signal transducing histidine kinase"/>
    <property type="match status" value="1"/>
</dbReference>
<keyword evidence="10 11" id="KW-0472">Membrane</keyword>
<dbReference type="CDD" id="cd06225">
    <property type="entry name" value="HAMP"/>
    <property type="match status" value="1"/>
</dbReference>
<proteinExistence type="predicted"/>
<feature type="transmembrane region" description="Helical" evidence="11">
    <location>
        <begin position="152"/>
        <end position="174"/>
    </location>
</feature>
<dbReference type="PANTHER" id="PTHR45436">
    <property type="entry name" value="SENSOR HISTIDINE KINASE YKOH"/>
    <property type="match status" value="1"/>
</dbReference>
<evidence type="ECO:0000259" key="12">
    <source>
        <dbReference type="PROSITE" id="PS50109"/>
    </source>
</evidence>
<dbReference type="InterPro" id="IPR004358">
    <property type="entry name" value="Sig_transdc_His_kin-like_C"/>
</dbReference>
<evidence type="ECO:0000256" key="10">
    <source>
        <dbReference type="ARBA" id="ARBA00023136"/>
    </source>
</evidence>
<organism evidence="14 15">
    <name type="scientific">Actinoplanes sichuanensis</name>
    <dbReference type="NCBI Taxonomy" id="512349"/>
    <lineage>
        <taxon>Bacteria</taxon>
        <taxon>Bacillati</taxon>
        <taxon>Actinomycetota</taxon>
        <taxon>Actinomycetes</taxon>
        <taxon>Micromonosporales</taxon>
        <taxon>Micromonosporaceae</taxon>
        <taxon>Actinoplanes</taxon>
    </lineage>
</organism>
<evidence type="ECO:0000256" key="6">
    <source>
        <dbReference type="ARBA" id="ARBA00022692"/>
    </source>
</evidence>
<dbReference type="InterPro" id="IPR003594">
    <property type="entry name" value="HATPase_dom"/>
</dbReference>
<dbReference type="SMART" id="SM00388">
    <property type="entry name" value="HisKA"/>
    <property type="match status" value="1"/>
</dbReference>
<keyword evidence="7 14" id="KW-0418">Kinase</keyword>
<sequence>MTADRWFRSPLGRRLFAAFLFVALSSVAVLTAAALVGTARGLTSAQQGDREQAAARTAEAAAVAYQHADGWNGADLDAASATAGAAGARLIVLDRSARMVWPGRGMGAGMATMHSDSTTGAVVQASVVVGGQNVGSVRLVFTTAVTGGSAVAWSWVLGAAAFALLTALAAAGYVTRRLARPLQALTVAARRFAAGQPGARAGIDGPGELGELARAFDTMADDLVHADQVRRSLAADVAHELRTPLAALQAGLEELRDGLRDPDTERLAALHDQTLRLGRVVQDLADLSAAESAALSLHRTDADLADIARTALAAYRTPLDAAGLHVRTDLAVTLPVWADPDRLHQAVTNLLANAARYCRPGDHLTIRGHPEHDNAVLEIADTGPGIPADDLPHVFQRLWRGCHARSIVGSGIGLAVVRELVTAHGGTVSAASPPAGGTAITIRLPLAEPGHAPDDCRTAVQGP</sequence>
<dbReference type="GO" id="GO:0016301">
    <property type="term" value="F:kinase activity"/>
    <property type="evidence" value="ECO:0007669"/>
    <property type="project" value="UniProtKB-KW"/>
</dbReference>
<evidence type="ECO:0000256" key="2">
    <source>
        <dbReference type="ARBA" id="ARBA00004236"/>
    </source>
</evidence>
<evidence type="ECO:0000256" key="7">
    <source>
        <dbReference type="ARBA" id="ARBA00022777"/>
    </source>
</evidence>
<evidence type="ECO:0000256" key="3">
    <source>
        <dbReference type="ARBA" id="ARBA00012438"/>
    </source>
</evidence>
<keyword evidence="4" id="KW-0597">Phosphoprotein</keyword>
<gene>
    <name evidence="14" type="ORF">ACFQ5G_52460</name>
</gene>
<evidence type="ECO:0000256" key="8">
    <source>
        <dbReference type="ARBA" id="ARBA00022989"/>
    </source>
</evidence>
<dbReference type="SMART" id="SM00304">
    <property type="entry name" value="HAMP"/>
    <property type="match status" value="1"/>
</dbReference>
<accession>A0ABW4AUY1</accession>
<evidence type="ECO:0000256" key="5">
    <source>
        <dbReference type="ARBA" id="ARBA00022679"/>
    </source>
</evidence>
<dbReference type="PROSITE" id="PS50885">
    <property type="entry name" value="HAMP"/>
    <property type="match status" value="1"/>
</dbReference>
<feature type="domain" description="HAMP" evidence="13">
    <location>
        <begin position="176"/>
        <end position="228"/>
    </location>
</feature>
<dbReference type="SMART" id="SM00387">
    <property type="entry name" value="HATPase_c"/>
    <property type="match status" value="1"/>
</dbReference>
<keyword evidence="5" id="KW-0808">Transferase</keyword>
<evidence type="ECO:0000256" key="4">
    <source>
        <dbReference type="ARBA" id="ARBA00022553"/>
    </source>
</evidence>
<dbReference type="Pfam" id="PF00512">
    <property type="entry name" value="HisKA"/>
    <property type="match status" value="1"/>
</dbReference>
<dbReference type="InterPro" id="IPR050428">
    <property type="entry name" value="TCS_sensor_his_kinase"/>
</dbReference>
<keyword evidence="15" id="KW-1185">Reference proteome</keyword>
<dbReference type="PANTHER" id="PTHR45436:SF5">
    <property type="entry name" value="SENSOR HISTIDINE KINASE TRCS"/>
    <property type="match status" value="1"/>
</dbReference>
<dbReference type="RefSeq" id="WP_317795556.1">
    <property type="nucleotide sequence ID" value="NZ_AP028461.1"/>
</dbReference>
<evidence type="ECO:0000256" key="1">
    <source>
        <dbReference type="ARBA" id="ARBA00000085"/>
    </source>
</evidence>
<dbReference type="Pfam" id="PF00672">
    <property type="entry name" value="HAMP"/>
    <property type="match status" value="1"/>
</dbReference>
<dbReference type="InterPro" id="IPR005467">
    <property type="entry name" value="His_kinase_dom"/>
</dbReference>
<dbReference type="InterPro" id="IPR003661">
    <property type="entry name" value="HisK_dim/P_dom"/>
</dbReference>
<keyword evidence="9" id="KW-0902">Two-component regulatory system</keyword>
<dbReference type="EMBL" id="JBHTMK010000078">
    <property type="protein sequence ID" value="MFD1373998.1"/>
    <property type="molecule type" value="Genomic_DNA"/>
</dbReference>
<dbReference type="SUPFAM" id="SSF55874">
    <property type="entry name" value="ATPase domain of HSP90 chaperone/DNA topoisomerase II/histidine kinase"/>
    <property type="match status" value="1"/>
</dbReference>
<evidence type="ECO:0000313" key="15">
    <source>
        <dbReference type="Proteomes" id="UP001597183"/>
    </source>
</evidence>
<keyword evidence="8 11" id="KW-1133">Transmembrane helix</keyword>
<dbReference type="Gene3D" id="3.30.565.10">
    <property type="entry name" value="Histidine kinase-like ATPase, C-terminal domain"/>
    <property type="match status" value="1"/>
</dbReference>
<dbReference type="PROSITE" id="PS50109">
    <property type="entry name" value="HIS_KIN"/>
    <property type="match status" value="1"/>
</dbReference>
<dbReference type="InterPro" id="IPR003660">
    <property type="entry name" value="HAMP_dom"/>
</dbReference>